<protein>
    <submittedName>
        <fullName evidence="1">Uncharacterized protein</fullName>
    </submittedName>
</protein>
<organism evidence="1">
    <name type="scientific">Cacopsylla melanoneura</name>
    <dbReference type="NCBI Taxonomy" id="428564"/>
    <lineage>
        <taxon>Eukaryota</taxon>
        <taxon>Metazoa</taxon>
        <taxon>Ecdysozoa</taxon>
        <taxon>Arthropoda</taxon>
        <taxon>Hexapoda</taxon>
        <taxon>Insecta</taxon>
        <taxon>Pterygota</taxon>
        <taxon>Neoptera</taxon>
        <taxon>Paraneoptera</taxon>
        <taxon>Hemiptera</taxon>
        <taxon>Sternorrhyncha</taxon>
        <taxon>Psylloidea</taxon>
        <taxon>Psyllidae</taxon>
        <taxon>Psyllinae</taxon>
        <taxon>Cacopsylla</taxon>
    </lineage>
</organism>
<proteinExistence type="predicted"/>
<reference evidence="1" key="1">
    <citation type="submission" date="2021-05" db="EMBL/GenBank/DDBJ databases">
        <authorList>
            <person name="Alioto T."/>
            <person name="Alioto T."/>
            <person name="Gomez Garrido J."/>
        </authorList>
    </citation>
    <scope>NUCLEOTIDE SEQUENCE</scope>
</reference>
<name>A0A8D9E3A0_9HEMI</name>
<dbReference type="AlphaFoldDB" id="A0A8D9E3A0"/>
<evidence type="ECO:0000313" key="1">
    <source>
        <dbReference type="EMBL" id="CAG6738971.1"/>
    </source>
</evidence>
<accession>A0A8D9E3A0</accession>
<sequence>MNTMTWHQGTRLSRKVICNSILYSRRCNKCNNNLCHNIPCNSRPYNNIPCNNHPYNNILCSITLCSITLCSRVIFYNRHLPQLPLLCNHSITDSLYLFNTYKHRHLHKKNIVSSYLFRISTTIHSTNNWKLSGTERMSFKTQEI</sequence>
<dbReference type="EMBL" id="HBUF01410587">
    <property type="protein sequence ID" value="CAG6738971.1"/>
    <property type="molecule type" value="Transcribed_RNA"/>
</dbReference>